<evidence type="ECO:0000313" key="3">
    <source>
        <dbReference type="Proteomes" id="UP000291072"/>
    </source>
</evidence>
<keyword evidence="1" id="KW-0472">Membrane</keyword>
<feature type="transmembrane region" description="Helical" evidence="1">
    <location>
        <begin position="238"/>
        <end position="262"/>
    </location>
</feature>
<reference evidence="2 3" key="1">
    <citation type="submission" date="2018-02" db="EMBL/GenBank/DDBJ databases">
        <title>Mycoplasma marinum and Mycoplasma todarodis sp. nov., moderately halophilic and psychrotolerant mycoplasmas isolated from cephalopods.</title>
        <authorList>
            <person name="Viver T."/>
        </authorList>
    </citation>
    <scope>NUCLEOTIDE SEQUENCE [LARGE SCALE GENOMIC DNA]</scope>
    <source>
        <strain evidence="2 3">5H</strain>
    </source>
</reference>
<proteinExistence type="predicted"/>
<feature type="transmembrane region" description="Helical" evidence="1">
    <location>
        <begin position="12"/>
        <end position="38"/>
    </location>
</feature>
<dbReference type="Proteomes" id="UP000291072">
    <property type="component" value="Unassembled WGS sequence"/>
</dbReference>
<dbReference type="RefSeq" id="WP_131613509.1">
    <property type="nucleotide sequence ID" value="NZ_PSZP01000017.1"/>
</dbReference>
<protein>
    <submittedName>
        <fullName evidence="2">Uncharacterized protein</fullName>
    </submittedName>
</protein>
<name>A0A4R0XNA8_9MOLU</name>
<evidence type="ECO:0000256" key="1">
    <source>
        <dbReference type="SAM" id="Phobius"/>
    </source>
</evidence>
<feature type="transmembrane region" description="Helical" evidence="1">
    <location>
        <begin position="100"/>
        <end position="119"/>
    </location>
</feature>
<dbReference type="EMBL" id="PSZP01000017">
    <property type="protein sequence ID" value="TCG10962.1"/>
    <property type="molecule type" value="Genomic_DNA"/>
</dbReference>
<organism evidence="2 3">
    <name type="scientific">Mycoplasma todarodis</name>
    <dbReference type="NCBI Taxonomy" id="1937191"/>
    <lineage>
        <taxon>Bacteria</taxon>
        <taxon>Bacillati</taxon>
        <taxon>Mycoplasmatota</taxon>
        <taxon>Mollicutes</taxon>
        <taxon>Mycoplasmataceae</taxon>
        <taxon>Mycoplasma</taxon>
    </lineage>
</organism>
<keyword evidence="3" id="KW-1185">Reference proteome</keyword>
<dbReference type="AlphaFoldDB" id="A0A4R0XNA8"/>
<evidence type="ECO:0000313" key="2">
    <source>
        <dbReference type="EMBL" id="TCG10962.1"/>
    </source>
</evidence>
<keyword evidence="1" id="KW-1133">Transmembrane helix</keyword>
<keyword evidence="1" id="KW-0812">Transmembrane</keyword>
<accession>A0A4R0XNA8</accession>
<feature type="transmembrane region" description="Helical" evidence="1">
    <location>
        <begin position="171"/>
        <end position="191"/>
    </location>
</feature>
<sequence length="280" mass="31717">MKEILRKNKYFLISAIIATIFIIIMIIADSVTALNWTVIRGNKETTALKDAKYSIEHVNWITIFYFTFQSNLLVVIYLYLRAFGIMKPKQNSHHKMFQLIVTLNITITMVTYWLILAPFSSVWTHGGFPGALKIIVTIMVHLITPIFMLIAFHKDKLQINEEGVILGNKKLLYVLIYPIIWLVLAVSIYFATRTDAHYLRKIINDHTHEFALVKGNGSIIHSSGVAIYFFLDFGGVPIGVTIGACLAIGIAFIGFGYLFIVVSNPNSKLNQKIKTFKQGK</sequence>
<comment type="caution">
    <text evidence="2">The sequence shown here is derived from an EMBL/GenBank/DDBJ whole genome shotgun (WGS) entry which is preliminary data.</text>
</comment>
<feature type="transmembrane region" description="Helical" evidence="1">
    <location>
        <begin position="131"/>
        <end position="150"/>
    </location>
</feature>
<feature type="transmembrane region" description="Helical" evidence="1">
    <location>
        <begin position="58"/>
        <end position="80"/>
    </location>
</feature>
<dbReference type="OrthoDB" id="400065at2"/>
<gene>
    <name evidence="2" type="ORF">C4B25_02630</name>
</gene>